<protein>
    <recommendedName>
        <fullName evidence="2">Adapter protein MecA</fullName>
    </recommendedName>
</protein>
<dbReference type="OrthoDB" id="2360201at2"/>
<evidence type="ECO:0000256" key="1">
    <source>
        <dbReference type="ARBA" id="ARBA00005397"/>
    </source>
</evidence>
<sequence>MEMKQINETTLKITVSMEDLEIYGMELKDFLVPQEKTEEFFYTILDELDLPENFKHSGMLSFRVTPRKDRIDVFVTKSELKEDLNLEDLADLNDLSQMSPDEFFKSIENSMLKKGDKQAHKFLKEMEEMVDGVMTSEQDQLTSAEQAELEEEEEQDAYVHYVFRFPDFDQVMEFVEALEIEVEVSELYKDDKEYYMTILLALENKPAYYANLMYARLFEHAQASLKTRAYLQEHGKALLTYGAVEELRKIGGR</sequence>
<dbReference type="Proteomes" id="UP000317430">
    <property type="component" value="Unassembled WGS sequence"/>
</dbReference>
<organism evidence="3 4">
    <name type="scientific">Streptococcus cuniculipharyngis</name>
    <dbReference type="NCBI Taxonomy" id="1562651"/>
    <lineage>
        <taxon>Bacteria</taxon>
        <taxon>Bacillati</taxon>
        <taxon>Bacillota</taxon>
        <taxon>Bacilli</taxon>
        <taxon>Lactobacillales</taxon>
        <taxon>Streptococcaceae</taxon>
        <taxon>Streptococcus</taxon>
    </lineage>
</organism>
<dbReference type="GO" id="GO:0030674">
    <property type="term" value="F:protein-macromolecule adaptor activity"/>
    <property type="evidence" value="ECO:0007669"/>
    <property type="project" value="UniProtKB-UniRule"/>
</dbReference>
<comment type="function">
    <text evidence="2">Enables the recognition and targeting of unfolded and aggregated proteins to the ClpC protease or to other proteins involved in proteolysis.</text>
</comment>
<evidence type="ECO:0000313" key="3">
    <source>
        <dbReference type="EMBL" id="TWS97436.1"/>
    </source>
</evidence>
<dbReference type="HAMAP" id="MF_01124">
    <property type="entry name" value="MecA"/>
    <property type="match status" value="1"/>
</dbReference>
<comment type="similarity">
    <text evidence="1 2">Belongs to the MecA family.</text>
</comment>
<dbReference type="Pfam" id="PF05389">
    <property type="entry name" value="MecA"/>
    <property type="match status" value="1"/>
</dbReference>
<dbReference type="EMBL" id="VOHL01000004">
    <property type="protein sequence ID" value="TWS97436.1"/>
    <property type="molecule type" value="Genomic_DNA"/>
</dbReference>
<comment type="caution">
    <text evidence="3">The sequence shown here is derived from an EMBL/GenBank/DDBJ whole genome shotgun (WGS) entry which is preliminary data.</text>
</comment>
<gene>
    <name evidence="2 3" type="primary">mecA</name>
    <name evidence="3" type="ORF">FRX57_05820</name>
</gene>
<keyword evidence="4" id="KW-1185">Reference proteome</keyword>
<dbReference type="PANTHER" id="PTHR39161">
    <property type="entry name" value="ADAPTER PROTEIN MECA"/>
    <property type="match status" value="1"/>
</dbReference>
<dbReference type="InterPro" id="IPR008681">
    <property type="entry name" value="Neg-reg_MecA"/>
</dbReference>
<accession>A0A5C5SAX5</accession>
<name>A0A5C5SAX5_9STRE</name>
<dbReference type="RefSeq" id="WP_146567617.1">
    <property type="nucleotide sequence ID" value="NZ_VOHL01000004.1"/>
</dbReference>
<dbReference type="PIRSF" id="PIRSF029008">
    <property type="entry name" value="MecA"/>
    <property type="match status" value="1"/>
</dbReference>
<proteinExistence type="inferred from homology"/>
<comment type="subunit">
    <text evidence="2">Homodimer.</text>
</comment>
<comment type="domain">
    <text evidence="2">The N-terminal domain probably binds unfolded/aggregated proteins; the C-terminal domain interacts with ClpC.</text>
</comment>
<evidence type="ECO:0000256" key="2">
    <source>
        <dbReference type="HAMAP-Rule" id="MF_01124"/>
    </source>
</evidence>
<dbReference type="AlphaFoldDB" id="A0A5C5SAX5"/>
<dbReference type="NCBIfam" id="NF002643">
    <property type="entry name" value="PRK02315.1-4"/>
    <property type="match status" value="1"/>
</dbReference>
<dbReference type="PANTHER" id="PTHR39161:SF1">
    <property type="entry name" value="ADAPTER PROTEIN MECA 1"/>
    <property type="match status" value="1"/>
</dbReference>
<evidence type="ECO:0000313" key="4">
    <source>
        <dbReference type="Proteomes" id="UP000317430"/>
    </source>
</evidence>
<dbReference type="InterPro" id="IPR038471">
    <property type="entry name" value="MecA_C_sf"/>
</dbReference>
<dbReference type="Gene3D" id="3.30.70.1950">
    <property type="match status" value="1"/>
</dbReference>
<reference evidence="3 4" key="1">
    <citation type="submission" date="2019-08" db="EMBL/GenBank/DDBJ databases">
        <authorList>
            <person name="Lei W."/>
        </authorList>
    </citation>
    <scope>NUCLEOTIDE SEQUENCE [LARGE SCALE GENOMIC DNA]</scope>
    <source>
        <strain evidence="3 4">CCUG 66496</strain>
    </source>
</reference>